<feature type="transmembrane region" description="Helical" evidence="1">
    <location>
        <begin position="12"/>
        <end position="36"/>
    </location>
</feature>
<keyword evidence="4" id="KW-1185">Reference proteome</keyword>
<feature type="transmembrane region" description="Helical" evidence="1">
    <location>
        <begin position="148"/>
        <end position="181"/>
    </location>
</feature>
<keyword evidence="1" id="KW-0472">Membrane</keyword>
<sequence length="201" mass="22429">MSDDKIFEKTVSITSICLVVYPLMAFLGIGLCFYYNYELFAAQGFAKFYIFGTIPVLSQIIMGLVVTFVTIVLCIWGSSSLAWLKNTEVELKKVIGDLTLREMVIIGVCSGIGEEVLFRGALQPMFGLVWTSLFFGMLHFPVNKQFLFYPIFATIMGFILGYLTIINHGCITSAIVAHAFVNMVNLYRINKVVVEDTPVGD</sequence>
<dbReference type="OrthoDB" id="118729at2"/>
<feature type="transmembrane region" description="Helical" evidence="1">
    <location>
        <begin position="48"/>
        <end position="78"/>
    </location>
</feature>
<reference evidence="3 4" key="1">
    <citation type="submission" date="2019-08" db="EMBL/GenBank/DDBJ databases">
        <title>Complete genome sequence of Candidatus Uab amorphum.</title>
        <authorList>
            <person name="Shiratori T."/>
            <person name="Suzuki S."/>
            <person name="Kakizawa Y."/>
            <person name="Ishida K."/>
        </authorList>
    </citation>
    <scope>NUCLEOTIDE SEQUENCE [LARGE SCALE GENOMIC DNA]</scope>
    <source>
        <strain evidence="3 4">SRT547</strain>
    </source>
</reference>
<dbReference type="KEGG" id="uam:UABAM_01996"/>
<keyword evidence="1" id="KW-1133">Transmembrane helix</keyword>
<feature type="domain" description="CAAX prenyl protease 2/Lysostaphin resistance protein A-like" evidence="2">
    <location>
        <begin position="102"/>
        <end position="184"/>
    </location>
</feature>
<dbReference type="AlphaFoldDB" id="A0A5S9F304"/>
<dbReference type="EMBL" id="AP019860">
    <property type="protein sequence ID" value="BBM83643.1"/>
    <property type="molecule type" value="Genomic_DNA"/>
</dbReference>
<dbReference type="InterPro" id="IPR003675">
    <property type="entry name" value="Rce1/LyrA-like_dom"/>
</dbReference>
<evidence type="ECO:0000259" key="2">
    <source>
        <dbReference type="Pfam" id="PF02517"/>
    </source>
</evidence>
<gene>
    <name evidence="3" type="ORF">UABAM_01996</name>
</gene>
<dbReference type="Pfam" id="PF02517">
    <property type="entry name" value="Rce1-like"/>
    <property type="match status" value="1"/>
</dbReference>
<organism evidence="3 4">
    <name type="scientific">Uabimicrobium amorphum</name>
    <dbReference type="NCBI Taxonomy" id="2596890"/>
    <lineage>
        <taxon>Bacteria</taxon>
        <taxon>Pseudomonadati</taxon>
        <taxon>Planctomycetota</taxon>
        <taxon>Candidatus Uabimicrobiia</taxon>
        <taxon>Candidatus Uabimicrobiales</taxon>
        <taxon>Candidatus Uabimicrobiaceae</taxon>
        <taxon>Candidatus Uabimicrobium</taxon>
    </lineage>
</organism>
<protein>
    <submittedName>
        <fullName evidence="3">Abortive infection protein</fullName>
    </submittedName>
</protein>
<evidence type="ECO:0000313" key="3">
    <source>
        <dbReference type="EMBL" id="BBM83643.1"/>
    </source>
</evidence>
<feature type="transmembrane region" description="Helical" evidence="1">
    <location>
        <begin position="125"/>
        <end position="142"/>
    </location>
</feature>
<dbReference type="GO" id="GO:0080120">
    <property type="term" value="P:CAAX-box protein maturation"/>
    <property type="evidence" value="ECO:0007669"/>
    <property type="project" value="UniProtKB-ARBA"/>
</dbReference>
<evidence type="ECO:0000256" key="1">
    <source>
        <dbReference type="SAM" id="Phobius"/>
    </source>
</evidence>
<dbReference type="GO" id="GO:0004175">
    <property type="term" value="F:endopeptidase activity"/>
    <property type="evidence" value="ECO:0007669"/>
    <property type="project" value="UniProtKB-ARBA"/>
</dbReference>
<name>A0A5S9F304_UABAM</name>
<keyword evidence="1" id="KW-0812">Transmembrane</keyword>
<proteinExistence type="predicted"/>
<accession>A0A5S9F304</accession>
<dbReference type="Proteomes" id="UP000326354">
    <property type="component" value="Chromosome"/>
</dbReference>
<dbReference type="RefSeq" id="WP_151967836.1">
    <property type="nucleotide sequence ID" value="NZ_AP019860.1"/>
</dbReference>
<evidence type="ECO:0000313" key="4">
    <source>
        <dbReference type="Proteomes" id="UP000326354"/>
    </source>
</evidence>